<organism evidence="1 2">
    <name type="scientific">Pleurodeles waltl</name>
    <name type="common">Iberian ribbed newt</name>
    <dbReference type="NCBI Taxonomy" id="8319"/>
    <lineage>
        <taxon>Eukaryota</taxon>
        <taxon>Metazoa</taxon>
        <taxon>Chordata</taxon>
        <taxon>Craniata</taxon>
        <taxon>Vertebrata</taxon>
        <taxon>Euteleostomi</taxon>
        <taxon>Amphibia</taxon>
        <taxon>Batrachia</taxon>
        <taxon>Caudata</taxon>
        <taxon>Salamandroidea</taxon>
        <taxon>Salamandridae</taxon>
        <taxon>Pleurodelinae</taxon>
        <taxon>Pleurodeles</taxon>
    </lineage>
</organism>
<gene>
    <name evidence="1" type="ORF">NDU88_005213</name>
</gene>
<dbReference type="Gene3D" id="3.30.70.1820">
    <property type="entry name" value="L1 transposable element, RRM domain"/>
    <property type="match status" value="1"/>
</dbReference>
<dbReference type="InterPro" id="IPR004244">
    <property type="entry name" value="Transposase_22"/>
</dbReference>
<keyword evidence="2" id="KW-1185">Reference proteome</keyword>
<accession>A0AAV7MAK0</accession>
<proteinExistence type="predicted"/>
<dbReference type="PANTHER" id="PTHR11505">
    <property type="entry name" value="L1 TRANSPOSABLE ELEMENT-RELATED"/>
    <property type="match status" value="1"/>
</dbReference>
<dbReference type="AlphaFoldDB" id="A0AAV7MAK0"/>
<dbReference type="Proteomes" id="UP001066276">
    <property type="component" value="Chromosome 10"/>
</dbReference>
<sequence>MVTVEGHMHTVLDKDQELEFLCSKLIDLEDRSRRDNIRLFGFLEQAEGANTPSFLHTVLPQLTETVFDPQLEFQTAHRLGPRRKDGSSKPRPIIACLLRHKQVRQLMMVARARRPFKTNGYEICIKANFSREANERWKGFLALHPKMRQLK</sequence>
<dbReference type="EMBL" id="JANPWB010000014">
    <property type="protein sequence ID" value="KAJ1100124.1"/>
    <property type="molecule type" value="Genomic_DNA"/>
</dbReference>
<comment type="caution">
    <text evidence="1">The sequence shown here is derived from an EMBL/GenBank/DDBJ whole genome shotgun (WGS) entry which is preliminary data.</text>
</comment>
<protein>
    <submittedName>
        <fullName evidence="1">Uncharacterized protein</fullName>
    </submittedName>
</protein>
<evidence type="ECO:0000313" key="2">
    <source>
        <dbReference type="Proteomes" id="UP001066276"/>
    </source>
</evidence>
<reference evidence="1" key="1">
    <citation type="journal article" date="2022" name="bioRxiv">
        <title>Sequencing and chromosome-scale assembly of the giantPleurodeles waltlgenome.</title>
        <authorList>
            <person name="Brown T."/>
            <person name="Elewa A."/>
            <person name="Iarovenko S."/>
            <person name="Subramanian E."/>
            <person name="Araus A.J."/>
            <person name="Petzold A."/>
            <person name="Susuki M."/>
            <person name="Suzuki K.-i.T."/>
            <person name="Hayashi T."/>
            <person name="Toyoda A."/>
            <person name="Oliveira C."/>
            <person name="Osipova E."/>
            <person name="Leigh N.D."/>
            <person name="Simon A."/>
            <person name="Yun M.H."/>
        </authorList>
    </citation>
    <scope>NUCLEOTIDE SEQUENCE</scope>
    <source>
        <strain evidence="1">20211129_DDA</strain>
        <tissue evidence="1">Liver</tissue>
    </source>
</reference>
<name>A0AAV7MAK0_PLEWA</name>
<evidence type="ECO:0000313" key="1">
    <source>
        <dbReference type="EMBL" id="KAJ1100124.1"/>
    </source>
</evidence>